<dbReference type="Proteomes" id="UP001497482">
    <property type="component" value="Chromosome 14"/>
</dbReference>
<feature type="region of interest" description="Disordered" evidence="1">
    <location>
        <begin position="26"/>
        <end position="84"/>
    </location>
</feature>
<gene>
    <name evidence="2" type="ORF">KC01_LOCUS11433</name>
</gene>
<feature type="compositionally biased region" description="Polar residues" evidence="1">
    <location>
        <begin position="52"/>
        <end position="70"/>
    </location>
</feature>
<reference evidence="2 3" key="1">
    <citation type="submission" date="2024-04" db="EMBL/GenBank/DDBJ databases">
        <authorList>
            <person name="Waldvogel A.-M."/>
            <person name="Schoenle A."/>
        </authorList>
    </citation>
    <scope>NUCLEOTIDE SEQUENCE [LARGE SCALE GENOMIC DNA]</scope>
</reference>
<proteinExistence type="predicted"/>
<evidence type="ECO:0000313" key="3">
    <source>
        <dbReference type="Proteomes" id="UP001497482"/>
    </source>
</evidence>
<evidence type="ECO:0000256" key="1">
    <source>
        <dbReference type="SAM" id="MobiDB-lite"/>
    </source>
</evidence>
<name>A0AAV2JVG3_KNICA</name>
<accession>A0AAV2JVG3</accession>
<organism evidence="2 3">
    <name type="scientific">Knipowitschia caucasica</name>
    <name type="common">Caucasian dwarf goby</name>
    <name type="synonym">Pomatoschistus caucasicus</name>
    <dbReference type="NCBI Taxonomy" id="637954"/>
    <lineage>
        <taxon>Eukaryota</taxon>
        <taxon>Metazoa</taxon>
        <taxon>Chordata</taxon>
        <taxon>Craniata</taxon>
        <taxon>Vertebrata</taxon>
        <taxon>Euteleostomi</taxon>
        <taxon>Actinopterygii</taxon>
        <taxon>Neopterygii</taxon>
        <taxon>Teleostei</taxon>
        <taxon>Neoteleostei</taxon>
        <taxon>Acanthomorphata</taxon>
        <taxon>Gobiaria</taxon>
        <taxon>Gobiiformes</taxon>
        <taxon>Gobioidei</taxon>
        <taxon>Gobiidae</taxon>
        <taxon>Gobiinae</taxon>
        <taxon>Knipowitschia</taxon>
    </lineage>
</organism>
<evidence type="ECO:0000313" key="2">
    <source>
        <dbReference type="EMBL" id="CAL1580611.1"/>
    </source>
</evidence>
<sequence length="84" mass="9167">MEPGSGDGDRADFLRSCFLSVRLISKSTPPPLSLPSPSPLPPPPLSLLMSPHTQLQGKRQRSPHTPQQDLISEHNMRTMAIVGE</sequence>
<dbReference type="EMBL" id="OZ035836">
    <property type="protein sequence ID" value="CAL1580611.1"/>
    <property type="molecule type" value="Genomic_DNA"/>
</dbReference>
<feature type="compositionally biased region" description="Pro residues" evidence="1">
    <location>
        <begin position="28"/>
        <end position="45"/>
    </location>
</feature>
<keyword evidence="3" id="KW-1185">Reference proteome</keyword>
<protein>
    <submittedName>
        <fullName evidence="2">Uncharacterized protein</fullName>
    </submittedName>
</protein>
<dbReference type="AlphaFoldDB" id="A0AAV2JVG3"/>